<dbReference type="EMBL" id="RZGR01000008">
    <property type="protein sequence ID" value="RUQ89248.1"/>
    <property type="molecule type" value="Genomic_DNA"/>
</dbReference>
<feature type="chain" id="PRO_5018675056" description="T2SS substrate NttA domain-containing protein" evidence="2">
    <location>
        <begin position="24"/>
        <end position="161"/>
    </location>
</feature>
<feature type="domain" description="T2SS substrate NttA" evidence="3">
    <location>
        <begin position="33"/>
        <end position="125"/>
    </location>
</feature>
<keyword evidence="2" id="KW-0732">Signal</keyword>
<dbReference type="Proteomes" id="UP000288012">
    <property type="component" value="Unassembled WGS sequence"/>
</dbReference>
<proteinExistence type="predicted"/>
<dbReference type="Pfam" id="PF24275">
    <property type="entry name" value="NttA"/>
    <property type="match status" value="1"/>
</dbReference>
<reference evidence="4 5" key="1">
    <citation type="submission" date="2018-12" db="EMBL/GenBank/DDBJ databases">
        <title>Legionella sp,whole genome shotgun sequence.</title>
        <authorList>
            <person name="Wu H."/>
        </authorList>
    </citation>
    <scope>NUCLEOTIDE SEQUENCE [LARGE SCALE GENOMIC DNA]</scope>
    <source>
        <strain evidence="5">km714</strain>
    </source>
</reference>
<evidence type="ECO:0000256" key="1">
    <source>
        <dbReference type="SAM" id="MobiDB-lite"/>
    </source>
</evidence>
<name>A0A3S0VB76_9GAMM</name>
<evidence type="ECO:0000313" key="5">
    <source>
        <dbReference type="Proteomes" id="UP000288012"/>
    </source>
</evidence>
<evidence type="ECO:0000313" key="4">
    <source>
        <dbReference type="EMBL" id="RUQ89248.1"/>
    </source>
</evidence>
<protein>
    <recommendedName>
        <fullName evidence="3">T2SS substrate NttA domain-containing protein</fullName>
    </recommendedName>
</protein>
<dbReference type="InterPro" id="IPR056212">
    <property type="entry name" value="NttA"/>
</dbReference>
<dbReference type="RefSeq" id="WP_127111165.1">
    <property type="nucleotide sequence ID" value="NZ_RZGR01000008.1"/>
</dbReference>
<evidence type="ECO:0000259" key="3">
    <source>
        <dbReference type="Pfam" id="PF24275"/>
    </source>
</evidence>
<gene>
    <name evidence="4" type="ORF">EKM59_03990</name>
</gene>
<dbReference type="AlphaFoldDB" id="A0A3S0VB76"/>
<keyword evidence="5" id="KW-1185">Reference proteome</keyword>
<feature type="region of interest" description="Disordered" evidence="1">
    <location>
        <begin position="127"/>
        <end position="161"/>
    </location>
</feature>
<comment type="caution">
    <text evidence="4">The sequence shown here is derived from an EMBL/GenBank/DDBJ whole genome shotgun (WGS) entry which is preliminary data.</text>
</comment>
<organism evidence="4 5">
    <name type="scientific">Legionella septentrionalis</name>
    <dbReference type="NCBI Taxonomy" id="2498109"/>
    <lineage>
        <taxon>Bacteria</taxon>
        <taxon>Pseudomonadati</taxon>
        <taxon>Pseudomonadota</taxon>
        <taxon>Gammaproteobacteria</taxon>
        <taxon>Legionellales</taxon>
        <taxon>Legionellaceae</taxon>
        <taxon>Legionella</taxon>
    </lineage>
</organism>
<feature type="compositionally biased region" description="Low complexity" evidence="1">
    <location>
        <begin position="127"/>
        <end position="150"/>
    </location>
</feature>
<sequence length="161" mass="17206">MSNKKIHRIIGLGVLLLPMWSWAADSSSASPTEMPKDEWLDKVKKVIPDPICKGFMEDASISARLKERNISYQNCVSLIPSIADKCINKYYDSLPAMINQESASKWGRTIGECIGGDFAVNHLYSGTGSESGATDSSSTGSGSTPSTSTTMQPQPAAGTAQ</sequence>
<accession>A0A3S0VB76</accession>
<feature type="signal peptide" evidence="2">
    <location>
        <begin position="1"/>
        <end position="23"/>
    </location>
</feature>
<evidence type="ECO:0000256" key="2">
    <source>
        <dbReference type="SAM" id="SignalP"/>
    </source>
</evidence>